<dbReference type="EMBL" id="RQHS01000001">
    <property type="protein sequence ID" value="TGN04157.1"/>
    <property type="molecule type" value="Genomic_DNA"/>
</dbReference>
<gene>
    <name evidence="2" type="ORF">EHR06_00290</name>
</gene>
<dbReference type="Proteomes" id="UP000297241">
    <property type="component" value="Unassembled WGS sequence"/>
</dbReference>
<protein>
    <submittedName>
        <fullName evidence="2">Uncharacterized protein</fullName>
    </submittedName>
</protein>
<keyword evidence="1" id="KW-0812">Transmembrane</keyword>
<sequence length="217" mass="25563">MKPHCYILFFFLYFPNCIISYADFPTKGKTSAPEKPAIYFSVRDPKEWDPEERRKELLGRGWREVNPGKPPIDRKNKIQFLISRFPGISRSEPDVRKALSEKGWVEIENYPPKKGYYIDMKSFQKDPSLSSMIFLYLAYATFTIVPAYIGQDGANITFTVYKDDSVWRTFEYQITRKTFIWILTLPVLWLNYIYPTETEAYQAVIDQFESDLHSSKL</sequence>
<evidence type="ECO:0000313" key="3">
    <source>
        <dbReference type="Proteomes" id="UP000297241"/>
    </source>
</evidence>
<name>A0A4Z1ARB6_9LEPT</name>
<organism evidence="2 3">
    <name type="scientific">Leptospira dzoumogneensis</name>
    <dbReference type="NCBI Taxonomy" id="2484904"/>
    <lineage>
        <taxon>Bacteria</taxon>
        <taxon>Pseudomonadati</taxon>
        <taxon>Spirochaetota</taxon>
        <taxon>Spirochaetia</taxon>
        <taxon>Leptospirales</taxon>
        <taxon>Leptospiraceae</taxon>
        <taxon>Leptospira</taxon>
    </lineage>
</organism>
<keyword evidence="1" id="KW-1133">Transmembrane helix</keyword>
<reference evidence="2" key="1">
    <citation type="journal article" date="2019" name="PLoS Negl. Trop. Dis.">
        <title>Revisiting the worldwide diversity of Leptospira species in the environment.</title>
        <authorList>
            <person name="Vincent A.T."/>
            <person name="Schiettekatte O."/>
            <person name="Bourhy P."/>
            <person name="Veyrier F.J."/>
            <person name="Picardeau M."/>
        </authorList>
    </citation>
    <scope>NUCLEOTIDE SEQUENCE [LARGE SCALE GENOMIC DNA]</scope>
    <source>
        <strain evidence="2">201601113</strain>
    </source>
</reference>
<keyword evidence="3" id="KW-1185">Reference proteome</keyword>
<evidence type="ECO:0000256" key="1">
    <source>
        <dbReference type="SAM" id="Phobius"/>
    </source>
</evidence>
<feature type="transmembrane region" description="Helical" evidence="1">
    <location>
        <begin position="129"/>
        <end position="149"/>
    </location>
</feature>
<accession>A0A4Z1ARB6</accession>
<keyword evidence="1" id="KW-0472">Membrane</keyword>
<dbReference type="AlphaFoldDB" id="A0A4Z1ARB6"/>
<evidence type="ECO:0000313" key="2">
    <source>
        <dbReference type="EMBL" id="TGN04157.1"/>
    </source>
</evidence>
<feature type="transmembrane region" description="Helical" evidence="1">
    <location>
        <begin position="6"/>
        <end position="24"/>
    </location>
</feature>
<comment type="caution">
    <text evidence="2">The sequence shown here is derived from an EMBL/GenBank/DDBJ whole genome shotgun (WGS) entry which is preliminary data.</text>
</comment>
<dbReference type="OrthoDB" id="325812at2"/>
<dbReference type="RefSeq" id="WP_135755188.1">
    <property type="nucleotide sequence ID" value="NZ_RQHS01000001.1"/>
</dbReference>
<proteinExistence type="predicted"/>
<feature type="transmembrane region" description="Helical" evidence="1">
    <location>
        <begin position="178"/>
        <end position="194"/>
    </location>
</feature>